<gene>
    <name evidence="2" type="ORF">PBRASI_LOCUS9958</name>
</gene>
<keyword evidence="3" id="KW-1185">Reference proteome</keyword>
<proteinExistence type="predicted"/>
<accession>A0A9N9H2T2</accession>
<evidence type="ECO:0000256" key="1">
    <source>
        <dbReference type="SAM" id="MobiDB-lite"/>
    </source>
</evidence>
<evidence type="ECO:0000313" key="3">
    <source>
        <dbReference type="Proteomes" id="UP000789739"/>
    </source>
</evidence>
<feature type="compositionally biased region" description="Basic residues" evidence="1">
    <location>
        <begin position="1"/>
        <end position="15"/>
    </location>
</feature>
<evidence type="ECO:0000313" key="2">
    <source>
        <dbReference type="EMBL" id="CAG8644599.1"/>
    </source>
</evidence>
<reference evidence="2" key="1">
    <citation type="submission" date="2021-06" db="EMBL/GenBank/DDBJ databases">
        <authorList>
            <person name="Kallberg Y."/>
            <person name="Tangrot J."/>
            <person name="Rosling A."/>
        </authorList>
    </citation>
    <scope>NUCLEOTIDE SEQUENCE</scope>
    <source>
        <strain evidence="2">BR232B</strain>
    </source>
</reference>
<name>A0A9N9H2T2_9GLOM</name>
<organism evidence="2 3">
    <name type="scientific">Paraglomus brasilianum</name>
    <dbReference type="NCBI Taxonomy" id="144538"/>
    <lineage>
        <taxon>Eukaryota</taxon>
        <taxon>Fungi</taxon>
        <taxon>Fungi incertae sedis</taxon>
        <taxon>Mucoromycota</taxon>
        <taxon>Glomeromycotina</taxon>
        <taxon>Glomeromycetes</taxon>
        <taxon>Paraglomerales</taxon>
        <taxon>Paraglomeraceae</taxon>
        <taxon>Paraglomus</taxon>
    </lineage>
</organism>
<sequence length="310" mass="35422">MPKSAKRPSTLRKQRRNEPYNELPPPSHLTIMENQYSTEVCITPPPRLPTPTSEPSPLPFVLSPSSPISKCAAMRDVLRQDIDNKPTICPRNEPQLKNEKDESINTFYLKDANTEFQVELKALFLQTHNNNEFLFCEVAKQLYPEVNKNTITGKRLLSKASSCFADYRHSLNNVFKQHADRITQARRKSIGSSIHREEVDQYADNEIVKKVLNKYLSALDLPFIMSDRIIWNALRNVVVDSITIYAKNKLLPTAQWSSQTQLHDRVRTELDVHTLDLQIPTHMNVCKKIDVKALLACGGKLSRSITISQD</sequence>
<feature type="region of interest" description="Disordered" evidence="1">
    <location>
        <begin position="1"/>
        <end position="28"/>
    </location>
</feature>
<protein>
    <submittedName>
        <fullName evidence="2">9467_t:CDS:1</fullName>
    </submittedName>
</protein>
<dbReference type="Proteomes" id="UP000789739">
    <property type="component" value="Unassembled WGS sequence"/>
</dbReference>
<dbReference type="EMBL" id="CAJVPI010002512">
    <property type="protein sequence ID" value="CAG8644599.1"/>
    <property type="molecule type" value="Genomic_DNA"/>
</dbReference>
<comment type="caution">
    <text evidence="2">The sequence shown here is derived from an EMBL/GenBank/DDBJ whole genome shotgun (WGS) entry which is preliminary data.</text>
</comment>
<dbReference type="AlphaFoldDB" id="A0A9N9H2T2"/>